<proteinExistence type="predicted"/>
<dbReference type="Proteomes" id="UP000023152">
    <property type="component" value="Unassembled WGS sequence"/>
</dbReference>
<evidence type="ECO:0000313" key="1">
    <source>
        <dbReference type="EMBL" id="ETO17682.1"/>
    </source>
</evidence>
<accession>X6MW39</accession>
<name>X6MW39_RETFI</name>
<sequence>MRQILQLFKFFQKKKKRGLFFQIPFLANPAMCATQTRTPHLWRFLSKRLLFLTYTKNEHKFICKYPSDIILQGHCVVKPVDNKKDSNEITLLSFGGLSKHTLTMKYVSVWNDKNDNDNETNNSKKSNKYNQWIPFTNNNNNPIRITKFEDYCDGMRAVVDNHLLFITYLRNNIIFYQLNMIFVIIALYQNQKKCIYFENTLPIPLYNCFGILNKITFTHIIGGRDGKNDVVTTHIKTKVMYGEIT</sequence>
<comment type="caution">
    <text evidence="1">The sequence shown here is derived from an EMBL/GenBank/DDBJ whole genome shotgun (WGS) entry which is preliminary data.</text>
</comment>
<gene>
    <name evidence="1" type="ORF">RFI_19640</name>
</gene>
<dbReference type="AlphaFoldDB" id="X6MW39"/>
<evidence type="ECO:0000313" key="2">
    <source>
        <dbReference type="Proteomes" id="UP000023152"/>
    </source>
</evidence>
<dbReference type="EMBL" id="ASPP01016184">
    <property type="protein sequence ID" value="ETO17682.1"/>
    <property type="molecule type" value="Genomic_DNA"/>
</dbReference>
<reference evidence="1 2" key="1">
    <citation type="journal article" date="2013" name="Curr. Biol.">
        <title>The Genome of the Foraminiferan Reticulomyxa filosa.</title>
        <authorList>
            <person name="Glockner G."/>
            <person name="Hulsmann N."/>
            <person name="Schleicher M."/>
            <person name="Noegel A.A."/>
            <person name="Eichinger L."/>
            <person name="Gallinger C."/>
            <person name="Pawlowski J."/>
            <person name="Sierra R."/>
            <person name="Euteneuer U."/>
            <person name="Pillet L."/>
            <person name="Moustafa A."/>
            <person name="Platzer M."/>
            <person name="Groth M."/>
            <person name="Szafranski K."/>
            <person name="Schliwa M."/>
        </authorList>
    </citation>
    <scope>NUCLEOTIDE SEQUENCE [LARGE SCALE GENOMIC DNA]</scope>
</reference>
<protein>
    <submittedName>
        <fullName evidence="1">Uncharacterized protein</fullName>
    </submittedName>
</protein>
<organism evidence="1 2">
    <name type="scientific">Reticulomyxa filosa</name>
    <dbReference type="NCBI Taxonomy" id="46433"/>
    <lineage>
        <taxon>Eukaryota</taxon>
        <taxon>Sar</taxon>
        <taxon>Rhizaria</taxon>
        <taxon>Retaria</taxon>
        <taxon>Foraminifera</taxon>
        <taxon>Monothalamids</taxon>
        <taxon>Reticulomyxidae</taxon>
        <taxon>Reticulomyxa</taxon>
    </lineage>
</organism>
<keyword evidence="2" id="KW-1185">Reference proteome</keyword>